<reference evidence="1" key="1">
    <citation type="submission" date="2021-06" db="EMBL/GenBank/DDBJ databases">
        <authorList>
            <person name="Hodson N. C."/>
            <person name="Mongue J. A."/>
            <person name="Jaron S. K."/>
        </authorList>
    </citation>
    <scope>NUCLEOTIDE SEQUENCE</scope>
</reference>
<proteinExistence type="predicted"/>
<evidence type="ECO:0000313" key="1">
    <source>
        <dbReference type="EMBL" id="CAG7836340.1"/>
    </source>
</evidence>
<organism evidence="1 2">
    <name type="scientific">Allacma fusca</name>
    <dbReference type="NCBI Taxonomy" id="39272"/>
    <lineage>
        <taxon>Eukaryota</taxon>
        <taxon>Metazoa</taxon>
        <taxon>Ecdysozoa</taxon>
        <taxon>Arthropoda</taxon>
        <taxon>Hexapoda</taxon>
        <taxon>Collembola</taxon>
        <taxon>Symphypleona</taxon>
        <taxon>Sminthuridae</taxon>
        <taxon>Allacma</taxon>
    </lineage>
</organism>
<name>A0A8J2PTG8_9HEXA</name>
<dbReference type="Proteomes" id="UP000708208">
    <property type="component" value="Unassembled WGS sequence"/>
</dbReference>
<dbReference type="AlphaFoldDB" id="A0A8J2PTG8"/>
<accession>A0A8J2PTG8</accession>
<evidence type="ECO:0000313" key="2">
    <source>
        <dbReference type="Proteomes" id="UP000708208"/>
    </source>
</evidence>
<dbReference type="EMBL" id="CAJVCH010570986">
    <property type="protein sequence ID" value="CAG7836340.1"/>
    <property type="molecule type" value="Genomic_DNA"/>
</dbReference>
<keyword evidence="2" id="KW-1185">Reference proteome</keyword>
<sequence>MISNSESRFLKESDMLIGDQLDINPKLRISSRNRSTDRKYLYRREMPYPNSFHDLLIPENHRSGLNLHLEVESFLP</sequence>
<protein>
    <submittedName>
        <fullName evidence="1">Uncharacterized protein</fullName>
    </submittedName>
</protein>
<gene>
    <name evidence="1" type="ORF">AFUS01_LOCUS45596</name>
</gene>
<comment type="caution">
    <text evidence="1">The sequence shown here is derived from an EMBL/GenBank/DDBJ whole genome shotgun (WGS) entry which is preliminary data.</text>
</comment>